<dbReference type="SUPFAM" id="SSF56112">
    <property type="entry name" value="Protein kinase-like (PK-like)"/>
    <property type="match status" value="1"/>
</dbReference>
<dbReference type="Proteomes" id="UP001270362">
    <property type="component" value="Unassembled WGS sequence"/>
</dbReference>
<accession>A0AAE0X2N5</accession>
<dbReference type="Gene3D" id="1.10.510.10">
    <property type="entry name" value="Transferase(Phosphotransferase) domain 1"/>
    <property type="match status" value="1"/>
</dbReference>
<gene>
    <name evidence="2" type="ORF">B0T22DRAFT_519171</name>
</gene>
<proteinExistence type="predicted"/>
<feature type="domain" description="Protein kinase" evidence="1">
    <location>
        <begin position="1"/>
        <end position="180"/>
    </location>
</feature>
<dbReference type="GO" id="GO:0004672">
    <property type="term" value="F:protein kinase activity"/>
    <property type="evidence" value="ECO:0007669"/>
    <property type="project" value="InterPro"/>
</dbReference>
<protein>
    <recommendedName>
        <fullName evidence="1">Protein kinase domain-containing protein</fullName>
    </recommendedName>
</protein>
<evidence type="ECO:0000313" key="2">
    <source>
        <dbReference type="EMBL" id="KAK3683363.1"/>
    </source>
</evidence>
<organism evidence="2 3">
    <name type="scientific">Podospora appendiculata</name>
    <dbReference type="NCBI Taxonomy" id="314037"/>
    <lineage>
        <taxon>Eukaryota</taxon>
        <taxon>Fungi</taxon>
        <taxon>Dikarya</taxon>
        <taxon>Ascomycota</taxon>
        <taxon>Pezizomycotina</taxon>
        <taxon>Sordariomycetes</taxon>
        <taxon>Sordariomycetidae</taxon>
        <taxon>Sordariales</taxon>
        <taxon>Podosporaceae</taxon>
        <taxon>Podospora</taxon>
    </lineage>
</organism>
<evidence type="ECO:0000313" key="3">
    <source>
        <dbReference type="Proteomes" id="UP001270362"/>
    </source>
</evidence>
<keyword evidence="3" id="KW-1185">Reference proteome</keyword>
<dbReference type="InterPro" id="IPR011009">
    <property type="entry name" value="Kinase-like_dom_sf"/>
</dbReference>
<sequence length="180" mass="19854">MARNAKVQARVSITSSALDQIKSTDMLAEHGCLRLYFREGGTATMEERVRWARDLAGVMQYLHEHNVHQVDVGGRNILLDAARNIRLCDFAGSSIDDVPPTVVAQDGFRHPDDDEALRGTLRAEIYALGSAVDLMRAGVYPDVADVALGRVIAASWRGEYTSAREVADSIAKEQERYGHK</sequence>
<comment type="caution">
    <text evidence="2">The sequence shown here is derived from an EMBL/GenBank/DDBJ whole genome shotgun (WGS) entry which is preliminary data.</text>
</comment>
<reference evidence="2" key="1">
    <citation type="journal article" date="2023" name="Mol. Phylogenet. Evol.">
        <title>Genome-scale phylogeny and comparative genomics of the fungal order Sordariales.</title>
        <authorList>
            <person name="Hensen N."/>
            <person name="Bonometti L."/>
            <person name="Westerberg I."/>
            <person name="Brannstrom I.O."/>
            <person name="Guillou S."/>
            <person name="Cros-Aarteil S."/>
            <person name="Calhoun S."/>
            <person name="Haridas S."/>
            <person name="Kuo A."/>
            <person name="Mondo S."/>
            <person name="Pangilinan J."/>
            <person name="Riley R."/>
            <person name="LaButti K."/>
            <person name="Andreopoulos B."/>
            <person name="Lipzen A."/>
            <person name="Chen C."/>
            <person name="Yan M."/>
            <person name="Daum C."/>
            <person name="Ng V."/>
            <person name="Clum A."/>
            <person name="Steindorff A."/>
            <person name="Ohm R.A."/>
            <person name="Martin F."/>
            <person name="Silar P."/>
            <person name="Natvig D.O."/>
            <person name="Lalanne C."/>
            <person name="Gautier V."/>
            <person name="Ament-Velasquez S.L."/>
            <person name="Kruys A."/>
            <person name="Hutchinson M.I."/>
            <person name="Powell A.J."/>
            <person name="Barry K."/>
            <person name="Miller A.N."/>
            <person name="Grigoriev I.V."/>
            <person name="Debuchy R."/>
            <person name="Gladieux P."/>
            <person name="Hiltunen Thoren M."/>
            <person name="Johannesson H."/>
        </authorList>
    </citation>
    <scope>NUCLEOTIDE SEQUENCE</scope>
    <source>
        <strain evidence="2">CBS 314.62</strain>
    </source>
</reference>
<dbReference type="PROSITE" id="PS50011">
    <property type="entry name" value="PROTEIN_KINASE_DOM"/>
    <property type="match status" value="1"/>
</dbReference>
<dbReference type="InterPro" id="IPR001245">
    <property type="entry name" value="Ser-Thr/Tyr_kinase_cat_dom"/>
</dbReference>
<dbReference type="InterPro" id="IPR000719">
    <property type="entry name" value="Prot_kinase_dom"/>
</dbReference>
<evidence type="ECO:0000259" key="1">
    <source>
        <dbReference type="PROSITE" id="PS50011"/>
    </source>
</evidence>
<reference evidence="2" key="2">
    <citation type="submission" date="2023-06" db="EMBL/GenBank/DDBJ databases">
        <authorList>
            <consortium name="Lawrence Berkeley National Laboratory"/>
            <person name="Haridas S."/>
            <person name="Hensen N."/>
            <person name="Bonometti L."/>
            <person name="Westerberg I."/>
            <person name="Brannstrom I.O."/>
            <person name="Guillou S."/>
            <person name="Cros-Aarteil S."/>
            <person name="Calhoun S."/>
            <person name="Kuo A."/>
            <person name="Mondo S."/>
            <person name="Pangilinan J."/>
            <person name="Riley R."/>
            <person name="Labutti K."/>
            <person name="Andreopoulos B."/>
            <person name="Lipzen A."/>
            <person name="Chen C."/>
            <person name="Yanf M."/>
            <person name="Daum C."/>
            <person name="Ng V."/>
            <person name="Clum A."/>
            <person name="Steindorff A."/>
            <person name="Ohm R."/>
            <person name="Martin F."/>
            <person name="Silar P."/>
            <person name="Natvig D."/>
            <person name="Lalanne C."/>
            <person name="Gautier V."/>
            <person name="Ament-Velasquez S.L."/>
            <person name="Kruys A."/>
            <person name="Hutchinson M.I."/>
            <person name="Powell A.J."/>
            <person name="Barry K."/>
            <person name="Miller A.N."/>
            <person name="Grigoriev I.V."/>
            <person name="Debuchy R."/>
            <person name="Gladieux P."/>
            <person name="Thoren M.H."/>
            <person name="Johannesson H."/>
        </authorList>
    </citation>
    <scope>NUCLEOTIDE SEQUENCE</scope>
    <source>
        <strain evidence="2">CBS 314.62</strain>
    </source>
</reference>
<dbReference type="EMBL" id="JAULSO010000004">
    <property type="protein sequence ID" value="KAK3683363.1"/>
    <property type="molecule type" value="Genomic_DNA"/>
</dbReference>
<name>A0AAE0X2N5_9PEZI</name>
<dbReference type="AlphaFoldDB" id="A0AAE0X2N5"/>
<dbReference type="GO" id="GO:0005524">
    <property type="term" value="F:ATP binding"/>
    <property type="evidence" value="ECO:0007669"/>
    <property type="project" value="InterPro"/>
</dbReference>
<dbReference type="Pfam" id="PF07714">
    <property type="entry name" value="PK_Tyr_Ser-Thr"/>
    <property type="match status" value="1"/>
</dbReference>